<keyword evidence="1" id="KW-1133">Transmembrane helix</keyword>
<dbReference type="AlphaFoldDB" id="A0AAF0DG28"/>
<evidence type="ECO:0000313" key="2">
    <source>
        <dbReference type="EMBL" id="WEW57499.1"/>
    </source>
</evidence>
<dbReference type="Proteomes" id="UP001219355">
    <property type="component" value="Chromosome 2"/>
</dbReference>
<dbReference type="GO" id="GO:0008168">
    <property type="term" value="F:methyltransferase activity"/>
    <property type="evidence" value="ECO:0007669"/>
    <property type="project" value="TreeGrafter"/>
</dbReference>
<name>A0AAF0DG28_9EURO</name>
<dbReference type="Pfam" id="PF13489">
    <property type="entry name" value="Methyltransf_23"/>
    <property type="match status" value="1"/>
</dbReference>
<evidence type="ECO:0000256" key="1">
    <source>
        <dbReference type="SAM" id="Phobius"/>
    </source>
</evidence>
<dbReference type="CDD" id="cd02440">
    <property type="entry name" value="AdoMet_MTases"/>
    <property type="match status" value="1"/>
</dbReference>
<feature type="transmembrane region" description="Helical" evidence="1">
    <location>
        <begin position="21"/>
        <end position="40"/>
    </location>
</feature>
<dbReference type="EMBL" id="CP120628">
    <property type="protein sequence ID" value="WEW57499.1"/>
    <property type="molecule type" value="Genomic_DNA"/>
</dbReference>
<dbReference type="Gene3D" id="3.40.50.150">
    <property type="entry name" value="Vaccinia Virus protein VP39"/>
    <property type="match status" value="1"/>
</dbReference>
<organism evidence="2 3">
    <name type="scientific">Emydomyces testavorans</name>
    <dbReference type="NCBI Taxonomy" id="2070801"/>
    <lineage>
        <taxon>Eukaryota</taxon>
        <taxon>Fungi</taxon>
        <taxon>Dikarya</taxon>
        <taxon>Ascomycota</taxon>
        <taxon>Pezizomycotina</taxon>
        <taxon>Eurotiomycetes</taxon>
        <taxon>Eurotiomycetidae</taxon>
        <taxon>Onygenales</taxon>
        <taxon>Nannizziopsiaceae</taxon>
        <taxon>Emydomyces</taxon>
    </lineage>
</organism>
<proteinExistence type="predicted"/>
<keyword evidence="1" id="KW-0472">Membrane</keyword>
<dbReference type="SUPFAM" id="SSF53335">
    <property type="entry name" value="S-adenosyl-L-methionine-dependent methyltransferases"/>
    <property type="match status" value="1"/>
</dbReference>
<reference evidence="2" key="1">
    <citation type="submission" date="2023-03" db="EMBL/GenBank/DDBJ databases">
        <title>Emydomyces testavorans Genome Sequence.</title>
        <authorList>
            <person name="Hoyer L."/>
        </authorList>
    </citation>
    <scope>NUCLEOTIDE SEQUENCE</scope>
    <source>
        <strain evidence="2">16-2883</strain>
    </source>
</reference>
<evidence type="ECO:0008006" key="4">
    <source>
        <dbReference type="Google" id="ProtNLM"/>
    </source>
</evidence>
<sequence length="384" mass="44496">MARSIVQRLQEAPRIIYDWNRNLYVVALVFDFGAYYFPLYPGMPTPGPHYTFHMEESREISMTDVPAPDISDPCYDSDYDEDDNLSTTTELTSEYVDYPYDYGRRYNAYQEGEYWAPNDDVQQNQMNIAHRMFYKLLGRKLVDAPISKHVREVIDLGTGNGTWAIDFADEHPSANVTGIDFSAIQPTRLPRNCSFVIDDACEKWCYPLNHFDLVHIRQLYGSVADWPDLYSSIYSHLKPGGWVDQQEMSVEFKSDDGSLPDDHPLRRWSRYMLQAGEISGKTFKIVDQARDHLANAGFVNVTERRHKVPVGTWPKDPRLKVLGELNLEQIKAGIDGWTIMPFMRELRWSYVDMRYFVRDILEALEDPNIHAYIEMTSVCARKPG</sequence>
<gene>
    <name evidence="2" type="ORF">PRK78_002966</name>
</gene>
<dbReference type="PANTHER" id="PTHR43591:SF105">
    <property type="entry name" value="METHYLTRANSFERASE DOMAIN-CONTAINING PROTEIN-RELATED"/>
    <property type="match status" value="1"/>
</dbReference>
<evidence type="ECO:0000313" key="3">
    <source>
        <dbReference type="Proteomes" id="UP001219355"/>
    </source>
</evidence>
<keyword evidence="1" id="KW-0812">Transmembrane</keyword>
<protein>
    <recommendedName>
        <fullName evidence="4">Secondary metabolism regulator LAE1</fullName>
    </recommendedName>
</protein>
<dbReference type="PANTHER" id="PTHR43591">
    <property type="entry name" value="METHYLTRANSFERASE"/>
    <property type="match status" value="1"/>
</dbReference>
<keyword evidence="3" id="KW-1185">Reference proteome</keyword>
<accession>A0AAF0DG28</accession>
<dbReference type="InterPro" id="IPR029063">
    <property type="entry name" value="SAM-dependent_MTases_sf"/>
</dbReference>